<protein>
    <submittedName>
        <fullName evidence="7">Extracellular solute-binding protein</fullName>
    </submittedName>
</protein>
<evidence type="ECO:0000256" key="1">
    <source>
        <dbReference type="ARBA" id="ARBA00022475"/>
    </source>
</evidence>
<sequence>MNQRWIYVALAAAAALLSLSGCAGSISGFGGAAPERAAEGGADVPRISIMANLHTPEVPSALIETMLEEATGVELTFQWTPDGSYEEKFNASMATGTMPDAVYLKNASMLTFLREPMQSGLFWEIGPYLEEFPNLGRLQTEVLRNTAVEGKVYGLYQERPLSRQGVIFRKDWADRLGLQAPATIDELYTMLYQFTYRDPDGNGVDDTIGLTDRSDLVYGAFKTVLSYFGAPNGWGEKDGRLVPEFMFPEYRETMLFFRKLHEEGLINRDFPVTAKADQQELLTMGKAGVYIGAMGDVHSLQTKAAQSNPYAVLDVHNRVAGPKGERVWATPGFGTVVLFPKSAVRTEEELRQVLGFFDELMTPELANLLHWGVEGVHYTVENGKAVPSDDFDLKYKDVKPYQGIEIGGPNTIDGFLESDFRMPVKGKADRLTKENDSMLVLDPTTGLHSRTFDERGMRLQEIVRDATYHFILGMIDEAGFEAEVQRWLQEGGERIIEEFNDTDGM</sequence>
<dbReference type="CDD" id="cd13580">
    <property type="entry name" value="PBP2_AlgQ_like_1"/>
    <property type="match status" value="1"/>
</dbReference>
<evidence type="ECO:0000256" key="5">
    <source>
        <dbReference type="ARBA" id="ARBA00023288"/>
    </source>
</evidence>
<feature type="chain" id="PRO_5038656593" evidence="6">
    <location>
        <begin position="24"/>
        <end position="505"/>
    </location>
</feature>
<feature type="signal peptide" evidence="6">
    <location>
        <begin position="1"/>
        <end position="23"/>
    </location>
</feature>
<dbReference type="Gene3D" id="3.40.190.10">
    <property type="entry name" value="Periplasmic binding protein-like II"/>
    <property type="match status" value="2"/>
</dbReference>
<evidence type="ECO:0000313" key="7">
    <source>
        <dbReference type="EMBL" id="TLS49222.1"/>
    </source>
</evidence>
<proteinExistence type="predicted"/>
<organism evidence="7 8">
    <name type="scientific">Paenibacillus antri</name>
    <dbReference type="NCBI Taxonomy" id="2582848"/>
    <lineage>
        <taxon>Bacteria</taxon>
        <taxon>Bacillati</taxon>
        <taxon>Bacillota</taxon>
        <taxon>Bacilli</taxon>
        <taxon>Bacillales</taxon>
        <taxon>Paenibacillaceae</taxon>
        <taxon>Paenibacillus</taxon>
    </lineage>
</organism>
<keyword evidence="2 6" id="KW-0732">Signal</keyword>
<gene>
    <name evidence="7" type="ORF">FE782_26715</name>
</gene>
<dbReference type="Proteomes" id="UP000309676">
    <property type="component" value="Unassembled WGS sequence"/>
</dbReference>
<dbReference type="PANTHER" id="PTHR43649:SF33">
    <property type="entry name" value="POLYGALACTURONAN_RHAMNOGALACTURONAN-BINDING PROTEIN YTCQ"/>
    <property type="match status" value="1"/>
</dbReference>
<evidence type="ECO:0000256" key="4">
    <source>
        <dbReference type="ARBA" id="ARBA00023139"/>
    </source>
</evidence>
<dbReference type="SUPFAM" id="SSF53850">
    <property type="entry name" value="Periplasmic binding protein-like II"/>
    <property type="match status" value="1"/>
</dbReference>
<accession>A0A5R9FYV0</accession>
<name>A0A5R9FYV0_9BACL</name>
<dbReference type="Pfam" id="PF01547">
    <property type="entry name" value="SBP_bac_1"/>
    <property type="match status" value="1"/>
</dbReference>
<evidence type="ECO:0000313" key="8">
    <source>
        <dbReference type="Proteomes" id="UP000309676"/>
    </source>
</evidence>
<dbReference type="AlphaFoldDB" id="A0A5R9FYV0"/>
<dbReference type="InterPro" id="IPR006059">
    <property type="entry name" value="SBP"/>
</dbReference>
<evidence type="ECO:0000256" key="6">
    <source>
        <dbReference type="SAM" id="SignalP"/>
    </source>
</evidence>
<keyword evidence="5" id="KW-0449">Lipoprotein</keyword>
<reference evidence="7 8" key="1">
    <citation type="submission" date="2019-05" db="EMBL/GenBank/DDBJ databases">
        <authorList>
            <person name="Narsing Rao M.P."/>
            <person name="Li W.J."/>
        </authorList>
    </citation>
    <scope>NUCLEOTIDE SEQUENCE [LARGE SCALE GENOMIC DNA]</scope>
    <source>
        <strain evidence="7 8">SYSU_K30003</strain>
    </source>
</reference>
<evidence type="ECO:0000256" key="3">
    <source>
        <dbReference type="ARBA" id="ARBA00023136"/>
    </source>
</evidence>
<dbReference type="InterPro" id="IPR050490">
    <property type="entry name" value="Bact_solute-bd_prot1"/>
</dbReference>
<keyword evidence="1" id="KW-1003">Cell membrane</keyword>
<keyword evidence="8" id="KW-1185">Reference proteome</keyword>
<keyword evidence="4" id="KW-0564">Palmitate</keyword>
<comment type="caution">
    <text evidence="7">The sequence shown here is derived from an EMBL/GenBank/DDBJ whole genome shotgun (WGS) entry which is preliminary data.</text>
</comment>
<dbReference type="RefSeq" id="WP_138197420.1">
    <property type="nucleotide sequence ID" value="NZ_VCIW01000023.1"/>
</dbReference>
<dbReference type="EMBL" id="VCIW01000023">
    <property type="protein sequence ID" value="TLS49222.1"/>
    <property type="molecule type" value="Genomic_DNA"/>
</dbReference>
<dbReference type="PANTHER" id="PTHR43649">
    <property type="entry name" value="ARABINOSE-BINDING PROTEIN-RELATED"/>
    <property type="match status" value="1"/>
</dbReference>
<keyword evidence="3" id="KW-0472">Membrane</keyword>
<evidence type="ECO:0000256" key="2">
    <source>
        <dbReference type="ARBA" id="ARBA00022729"/>
    </source>
</evidence>
<dbReference type="PROSITE" id="PS51257">
    <property type="entry name" value="PROKAR_LIPOPROTEIN"/>
    <property type="match status" value="1"/>
</dbReference>
<dbReference type="OrthoDB" id="9787283at2"/>